<sequence length="398" mass="44090">MNLTFTAEEQAFRQEVRAFLETSLPSAIRERVRLGRRLTANDHIRWQNLLSERGWLGANWPKAHGGPGWSPVQRHIFDEECAAAHAPTVVPFGVNMVAPVLMKFGSEEQQQYYLPRILGNRDWWCQGYSEPGAGSDLAGLRTRAVRDGDHYIVTGQKTWTTLGQHANMMFCLVRTDPEAKKQAGISFLLIDMASPGISVRPIVTLDGAHEVNEVFLDEVRVPVANRVGEEGEGWTCAKFLLTHERTGIAGLGHAKQALRHLKTLAMHVQHRGKPLLELPSFRHRVVKAELELMALEVTNLRVIAAARDGGVPGAESSLLKVRGSELRQELSELTRRALGPAALPFFPDFLHGDAEFDDPELAEAAAASAQYFNRRKLSIYGGANEIQKSIVAKTILGM</sequence>
<evidence type="ECO:0000259" key="8">
    <source>
        <dbReference type="Pfam" id="PF02770"/>
    </source>
</evidence>
<dbReference type="GO" id="GO:0050660">
    <property type="term" value="F:flavin adenine dinucleotide binding"/>
    <property type="evidence" value="ECO:0007669"/>
    <property type="project" value="InterPro"/>
</dbReference>
<dbReference type="InterPro" id="IPR046373">
    <property type="entry name" value="Acyl-CoA_Oxase/DH_mid-dom_sf"/>
</dbReference>
<dbReference type="OrthoDB" id="9769473at2"/>
<reference evidence="10 11" key="1">
    <citation type="journal article" date="2016" name="Genome Announc.">
        <title>Draft Genome Sequence of 'Halomonas chromatireducens' Strain AGD 8-3, a Haloalkaliphilic Chromate- and Selenite-Reducing Gammaproteobacterium.</title>
        <authorList>
            <person name="Sharko F.S."/>
            <person name="Shapovalova A.A."/>
            <person name="Tsygankova S.V."/>
            <person name="Komova A.V."/>
            <person name="Boulygina E.S."/>
            <person name="Teslyuk A.B."/>
            <person name="Gotovtsev P.M."/>
            <person name="Namsaraev Z.B."/>
            <person name="Khijniak T.V."/>
            <person name="Nedoluzhko A.V."/>
            <person name="Vasilov R.G."/>
        </authorList>
    </citation>
    <scope>NUCLEOTIDE SEQUENCE [LARGE SCALE GENOMIC DNA]</scope>
    <source>
        <strain evidence="10 11">AGD 8-3</strain>
    </source>
</reference>
<evidence type="ECO:0000313" key="11">
    <source>
        <dbReference type="Proteomes" id="UP000063387"/>
    </source>
</evidence>
<evidence type="ECO:0000259" key="9">
    <source>
        <dbReference type="Pfam" id="PF02771"/>
    </source>
</evidence>
<evidence type="ECO:0000256" key="3">
    <source>
        <dbReference type="ARBA" id="ARBA00022630"/>
    </source>
</evidence>
<evidence type="ECO:0000259" key="7">
    <source>
        <dbReference type="Pfam" id="PF00441"/>
    </source>
</evidence>
<proteinExistence type="inferred from homology"/>
<dbReference type="RefSeq" id="WP_066448720.1">
    <property type="nucleotide sequence ID" value="NZ_CP014226.1"/>
</dbReference>
<dbReference type="GO" id="GO:0005886">
    <property type="term" value="C:plasma membrane"/>
    <property type="evidence" value="ECO:0007669"/>
    <property type="project" value="TreeGrafter"/>
</dbReference>
<dbReference type="FunFam" id="2.40.110.10:FF:000011">
    <property type="entry name" value="Acyl-CoA dehydrogenase FadE34"/>
    <property type="match status" value="1"/>
</dbReference>
<protein>
    <submittedName>
        <fullName evidence="10">Acryloyl-CoA reductase (NADH)</fullName>
        <ecNumber evidence="10">1.3.1.95</ecNumber>
    </submittedName>
</protein>
<dbReference type="Proteomes" id="UP000063387">
    <property type="component" value="Chromosome"/>
</dbReference>
<feature type="domain" description="Acyl-CoA dehydrogenase/oxidase N-terminal" evidence="9">
    <location>
        <begin position="6"/>
        <end position="118"/>
    </location>
</feature>
<keyword evidence="11" id="KW-1185">Reference proteome</keyword>
<dbReference type="PANTHER" id="PTHR43292">
    <property type="entry name" value="ACYL-COA DEHYDROGENASE"/>
    <property type="match status" value="1"/>
</dbReference>
<comment type="cofactor">
    <cofactor evidence="1 6">
        <name>FAD</name>
        <dbReference type="ChEBI" id="CHEBI:57692"/>
    </cofactor>
</comment>
<dbReference type="KEGG" id="hco:LOKO_02142"/>
<keyword evidence="3 6" id="KW-0285">Flavoprotein</keyword>
<dbReference type="SUPFAM" id="SSF56645">
    <property type="entry name" value="Acyl-CoA dehydrogenase NM domain-like"/>
    <property type="match status" value="1"/>
</dbReference>
<dbReference type="SUPFAM" id="SSF47203">
    <property type="entry name" value="Acyl-CoA dehydrogenase C-terminal domain-like"/>
    <property type="match status" value="1"/>
</dbReference>
<evidence type="ECO:0000256" key="4">
    <source>
        <dbReference type="ARBA" id="ARBA00022827"/>
    </source>
</evidence>
<dbReference type="Gene3D" id="1.10.540.10">
    <property type="entry name" value="Acyl-CoA dehydrogenase/oxidase, N-terminal domain"/>
    <property type="match status" value="1"/>
</dbReference>
<dbReference type="InterPro" id="IPR009075">
    <property type="entry name" value="AcylCo_DH/oxidase_C"/>
</dbReference>
<evidence type="ECO:0000256" key="2">
    <source>
        <dbReference type="ARBA" id="ARBA00009347"/>
    </source>
</evidence>
<evidence type="ECO:0000256" key="5">
    <source>
        <dbReference type="ARBA" id="ARBA00023002"/>
    </source>
</evidence>
<dbReference type="Pfam" id="PF02771">
    <property type="entry name" value="Acyl-CoA_dh_N"/>
    <property type="match status" value="1"/>
</dbReference>
<evidence type="ECO:0000256" key="1">
    <source>
        <dbReference type="ARBA" id="ARBA00001974"/>
    </source>
</evidence>
<dbReference type="AlphaFoldDB" id="A0A0X8HES6"/>
<evidence type="ECO:0000256" key="6">
    <source>
        <dbReference type="RuleBase" id="RU362125"/>
    </source>
</evidence>
<dbReference type="Pfam" id="PF02770">
    <property type="entry name" value="Acyl-CoA_dh_M"/>
    <property type="match status" value="1"/>
</dbReference>
<dbReference type="PATRIC" id="fig|507626.3.peg.2134"/>
<feature type="domain" description="Acyl-CoA dehydrogenase/oxidase C-terminal" evidence="7">
    <location>
        <begin position="231"/>
        <end position="395"/>
    </location>
</feature>
<keyword evidence="5 6" id="KW-0560">Oxidoreductase</keyword>
<gene>
    <name evidence="10" type="primary">acrC_2</name>
    <name evidence="10" type="ORF">LOKO_02142</name>
</gene>
<dbReference type="InterPro" id="IPR009100">
    <property type="entry name" value="AcylCoA_DH/oxidase_NM_dom_sf"/>
</dbReference>
<comment type="similarity">
    <text evidence="2 6">Belongs to the acyl-CoA dehydrogenase family.</text>
</comment>
<dbReference type="EC" id="1.3.1.95" evidence="10"/>
<dbReference type="STRING" id="507626.LOKO_02142"/>
<dbReference type="InterPro" id="IPR037069">
    <property type="entry name" value="AcylCoA_DH/ox_N_sf"/>
</dbReference>
<accession>A0A0X8HES6</accession>
<dbReference type="InterPro" id="IPR052161">
    <property type="entry name" value="Mycobact_Acyl-CoA_DH"/>
</dbReference>
<dbReference type="EMBL" id="CP014226">
    <property type="protein sequence ID" value="AMD01205.1"/>
    <property type="molecule type" value="Genomic_DNA"/>
</dbReference>
<dbReference type="Gene3D" id="1.20.140.10">
    <property type="entry name" value="Butyryl-CoA Dehydrogenase, subunit A, domain 3"/>
    <property type="match status" value="1"/>
</dbReference>
<reference evidence="10 11" key="2">
    <citation type="submission" date="2016-02" db="EMBL/GenBank/DDBJ databases">
        <authorList>
            <person name="Wen L."/>
            <person name="He K."/>
            <person name="Yang H."/>
        </authorList>
    </citation>
    <scope>NUCLEOTIDE SEQUENCE [LARGE SCALE GENOMIC DNA]</scope>
    <source>
        <strain evidence="10 11">AGD 8-3</strain>
    </source>
</reference>
<dbReference type="InterPro" id="IPR013786">
    <property type="entry name" value="AcylCoA_DH/ox_N"/>
</dbReference>
<feature type="domain" description="Acyl-CoA oxidase/dehydrogenase middle" evidence="8">
    <location>
        <begin position="125"/>
        <end position="217"/>
    </location>
</feature>
<dbReference type="Pfam" id="PF00441">
    <property type="entry name" value="Acyl-CoA_dh_1"/>
    <property type="match status" value="1"/>
</dbReference>
<evidence type="ECO:0000313" key="10">
    <source>
        <dbReference type="EMBL" id="AMD01205.1"/>
    </source>
</evidence>
<dbReference type="PANTHER" id="PTHR43292:SF3">
    <property type="entry name" value="ACYL-COA DEHYDROGENASE FADE29"/>
    <property type="match status" value="1"/>
</dbReference>
<name>A0A0X8HES6_9GAMM</name>
<dbReference type="GO" id="GO:0043958">
    <property type="term" value="F:acryloyl-CoA reductase (NADH) activity"/>
    <property type="evidence" value="ECO:0007669"/>
    <property type="project" value="UniProtKB-EC"/>
</dbReference>
<organism evidence="10 11">
    <name type="scientific">Halomonas chromatireducens</name>
    <dbReference type="NCBI Taxonomy" id="507626"/>
    <lineage>
        <taxon>Bacteria</taxon>
        <taxon>Pseudomonadati</taxon>
        <taxon>Pseudomonadota</taxon>
        <taxon>Gammaproteobacteria</taxon>
        <taxon>Oceanospirillales</taxon>
        <taxon>Halomonadaceae</taxon>
        <taxon>Halomonas</taxon>
    </lineage>
</organism>
<keyword evidence="4 6" id="KW-0274">FAD</keyword>
<dbReference type="InterPro" id="IPR036250">
    <property type="entry name" value="AcylCo_DH-like_C"/>
</dbReference>
<dbReference type="Gene3D" id="2.40.110.10">
    <property type="entry name" value="Butyryl-CoA Dehydrogenase, subunit A, domain 2"/>
    <property type="match status" value="1"/>
</dbReference>
<dbReference type="InterPro" id="IPR006091">
    <property type="entry name" value="Acyl-CoA_Oxase/DH_mid-dom"/>
</dbReference>